<accession>A0AAD5H601</accession>
<evidence type="ECO:0000256" key="4">
    <source>
        <dbReference type="ARBA" id="ARBA00022729"/>
    </source>
</evidence>
<dbReference type="GO" id="GO:0005576">
    <property type="term" value="C:extracellular region"/>
    <property type="evidence" value="ECO:0007669"/>
    <property type="project" value="UniProtKB-SubCell"/>
</dbReference>
<dbReference type="AlphaFoldDB" id="A0AAD5H601"/>
<evidence type="ECO:0008006" key="9">
    <source>
        <dbReference type="Google" id="ProtNLM"/>
    </source>
</evidence>
<comment type="subcellular location">
    <subcellularLocation>
        <location evidence="1">Secreted</location>
    </subcellularLocation>
</comment>
<feature type="signal peptide" evidence="6">
    <location>
        <begin position="1"/>
        <end position="23"/>
    </location>
</feature>
<keyword evidence="4 6" id="KW-0732">Signal</keyword>
<dbReference type="PROSITE" id="PS51257">
    <property type="entry name" value="PROKAR_LIPOPROTEIN"/>
    <property type="match status" value="1"/>
</dbReference>
<dbReference type="EMBL" id="JADXDR010000015">
    <property type="protein sequence ID" value="KAI7845584.1"/>
    <property type="molecule type" value="Genomic_DNA"/>
</dbReference>
<dbReference type="Gene3D" id="3.40.30.10">
    <property type="entry name" value="Glutaredoxin"/>
    <property type="match status" value="1"/>
</dbReference>
<comment type="caution">
    <text evidence="7">The sequence shown here is derived from an EMBL/GenBank/DDBJ whole genome shotgun (WGS) entry which is preliminary data.</text>
</comment>
<organism evidence="7 8">
    <name type="scientific">Chlorella ohadii</name>
    <dbReference type="NCBI Taxonomy" id="2649997"/>
    <lineage>
        <taxon>Eukaryota</taxon>
        <taxon>Viridiplantae</taxon>
        <taxon>Chlorophyta</taxon>
        <taxon>core chlorophytes</taxon>
        <taxon>Trebouxiophyceae</taxon>
        <taxon>Chlorellales</taxon>
        <taxon>Chlorellaceae</taxon>
        <taxon>Chlorella clade</taxon>
        <taxon>Chlorella</taxon>
    </lineage>
</organism>
<evidence type="ECO:0000256" key="2">
    <source>
        <dbReference type="ARBA" id="ARBA00005679"/>
    </source>
</evidence>
<dbReference type="InterPro" id="IPR004911">
    <property type="entry name" value="Interferon-induced_GILT"/>
</dbReference>
<evidence type="ECO:0000313" key="7">
    <source>
        <dbReference type="EMBL" id="KAI7845584.1"/>
    </source>
</evidence>
<evidence type="ECO:0000256" key="6">
    <source>
        <dbReference type="SAM" id="SignalP"/>
    </source>
</evidence>
<dbReference type="Proteomes" id="UP001205105">
    <property type="component" value="Unassembled WGS sequence"/>
</dbReference>
<evidence type="ECO:0000313" key="8">
    <source>
        <dbReference type="Proteomes" id="UP001205105"/>
    </source>
</evidence>
<evidence type="ECO:0000256" key="1">
    <source>
        <dbReference type="ARBA" id="ARBA00004613"/>
    </source>
</evidence>
<dbReference type="GO" id="GO:0016671">
    <property type="term" value="F:oxidoreductase activity, acting on a sulfur group of donors, disulfide as acceptor"/>
    <property type="evidence" value="ECO:0007669"/>
    <property type="project" value="InterPro"/>
</dbReference>
<dbReference type="Pfam" id="PF03227">
    <property type="entry name" value="GILT"/>
    <property type="match status" value="1"/>
</dbReference>
<keyword evidence="8" id="KW-1185">Reference proteome</keyword>
<name>A0AAD5H601_9CHLO</name>
<protein>
    <recommendedName>
        <fullName evidence="9">Gamma-interferon-inducible lysosomal thiol reductase</fullName>
    </recommendedName>
</protein>
<proteinExistence type="inferred from homology"/>
<feature type="chain" id="PRO_5042295228" description="Gamma-interferon-inducible lysosomal thiol reductase" evidence="6">
    <location>
        <begin position="24"/>
        <end position="253"/>
    </location>
</feature>
<keyword evidence="3" id="KW-0964">Secreted</keyword>
<sequence>MRLLHLGTLLIVLIGCCWAPALAAEPPAATDGKVKARIDFYGESLCPDCRNFTATLDRRGEAGRSGLLGEGQFNDWVDLRYVAWGNVKNITDNTTGEVTYKCQHGPEECFFNNIINCAQALYPVQSKWFPFVACMEAGLNRTAADAGEREQNWETTEICAEAHELSAADLQACAEGPQGAELQQKAAEETWNLVPPHTFVPWVLVNGVPLGFAAQDVDRPVCAAIGGPGAGKPPLCATINERLLNETCTWWYA</sequence>
<dbReference type="PANTHER" id="PTHR13234:SF8">
    <property type="entry name" value="GAMMA-INTERFERON-INDUCIBLE LYSOSOMAL THIOL REDUCTASE"/>
    <property type="match status" value="1"/>
</dbReference>
<evidence type="ECO:0000256" key="3">
    <source>
        <dbReference type="ARBA" id="ARBA00022525"/>
    </source>
</evidence>
<comment type="similarity">
    <text evidence="2">Belongs to the GILT family.</text>
</comment>
<gene>
    <name evidence="7" type="ORF">COHA_000872</name>
</gene>
<reference evidence="7" key="1">
    <citation type="submission" date="2020-11" db="EMBL/GenBank/DDBJ databases">
        <title>Chlorella ohadii genome sequencing and assembly.</title>
        <authorList>
            <person name="Murik O."/>
            <person name="Treves H."/>
            <person name="Kedem I."/>
            <person name="Shotland Y."/>
            <person name="Kaplan A."/>
        </authorList>
    </citation>
    <scope>NUCLEOTIDE SEQUENCE</scope>
    <source>
        <strain evidence="7">1</strain>
    </source>
</reference>
<keyword evidence="5" id="KW-0325">Glycoprotein</keyword>
<evidence type="ECO:0000256" key="5">
    <source>
        <dbReference type="ARBA" id="ARBA00023180"/>
    </source>
</evidence>
<dbReference type="PANTHER" id="PTHR13234">
    <property type="entry name" value="GAMMA-INTERFERON INDUCIBLE LYSOSOMAL THIOL REDUCTASE GILT"/>
    <property type="match status" value="1"/>
</dbReference>